<evidence type="ECO:0000313" key="7">
    <source>
        <dbReference type="Proteomes" id="UP000195918"/>
    </source>
</evidence>
<reference evidence="7" key="1">
    <citation type="submission" date="2017-02" db="EMBL/GenBank/DDBJ databases">
        <authorList>
            <person name="Dridi B."/>
        </authorList>
    </citation>
    <scope>NUCLEOTIDE SEQUENCE [LARGE SCALE GENOMIC DNA]</scope>
    <source>
        <strain evidence="7">bH819</strain>
    </source>
</reference>
<keyword evidence="4" id="KW-0804">Transcription</keyword>
<dbReference type="Gene3D" id="1.10.1660.10">
    <property type="match status" value="1"/>
</dbReference>
<evidence type="ECO:0000259" key="5">
    <source>
        <dbReference type="PROSITE" id="PS50937"/>
    </source>
</evidence>
<dbReference type="GO" id="GO:0003677">
    <property type="term" value="F:DNA binding"/>
    <property type="evidence" value="ECO:0007669"/>
    <property type="project" value="UniProtKB-KW"/>
</dbReference>
<dbReference type="SUPFAM" id="SSF46955">
    <property type="entry name" value="Putative DNA-binding domain"/>
    <property type="match status" value="1"/>
</dbReference>
<keyword evidence="7" id="KW-1185">Reference proteome</keyword>
<evidence type="ECO:0000256" key="2">
    <source>
        <dbReference type="ARBA" id="ARBA00023015"/>
    </source>
</evidence>
<name>A0A1X6WQU8_9ENTE</name>
<dbReference type="InterPro" id="IPR047057">
    <property type="entry name" value="MerR_fam"/>
</dbReference>
<evidence type="ECO:0000313" key="6">
    <source>
        <dbReference type="EMBL" id="SLM86647.1"/>
    </source>
</evidence>
<evidence type="ECO:0000256" key="4">
    <source>
        <dbReference type="ARBA" id="ARBA00023163"/>
    </source>
</evidence>
<dbReference type="Proteomes" id="UP000195918">
    <property type="component" value="Unassembled WGS sequence"/>
</dbReference>
<accession>A0A1X6WQU8</accession>
<organism evidence="6 7">
    <name type="scientific">Vagococcus fluvialis bH819</name>
    <dbReference type="NCBI Taxonomy" id="1255619"/>
    <lineage>
        <taxon>Bacteria</taxon>
        <taxon>Bacillati</taxon>
        <taxon>Bacillota</taxon>
        <taxon>Bacilli</taxon>
        <taxon>Lactobacillales</taxon>
        <taxon>Enterococcaceae</taxon>
        <taxon>Vagococcus</taxon>
    </lineage>
</organism>
<gene>
    <name evidence="6" type="ORF">FM121_11170</name>
</gene>
<dbReference type="InterPro" id="IPR009061">
    <property type="entry name" value="DNA-bd_dom_put_sf"/>
</dbReference>
<evidence type="ECO:0000256" key="1">
    <source>
        <dbReference type="ARBA" id="ARBA00022491"/>
    </source>
</evidence>
<keyword evidence="2" id="KW-0805">Transcription regulation</keyword>
<protein>
    <submittedName>
        <fullName evidence="6">Transcriptional regulator, MerR family</fullName>
    </submittedName>
</protein>
<dbReference type="PANTHER" id="PTHR30204">
    <property type="entry name" value="REDOX-CYCLING DRUG-SENSING TRANSCRIPTIONAL ACTIVATOR SOXR"/>
    <property type="match status" value="1"/>
</dbReference>
<feature type="domain" description="HTH merR-type" evidence="5">
    <location>
        <begin position="7"/>
        <end position="76"/>
    </location>
</feature>
<evidence type="ECO:0000256" key="3">
    <source>
        <dbReference type="ARBA" id="ARBA00023125"/>
    </source>
</evidence>
<dbReference type="RefSeq" id="WP_179203860.1">
    <property type="nucleotide sequence ID" value="NZ_FWFD01000015.1"/>
</dbReference>
<dbReference type="AlphaFoldDB" id="A0A1X6WQU8"/>
<keyword evidence="1" id="KW-0678">Repressor</keyword>
<proteinExistence type="predicted"/>
<dbReference type="EMBL" id="FWFD01000015">
    <property type="protein sequence ID" value="SLM86647.1"/>
    <property type="molecule type" value="Genomic_DNA"/>
</dbReference>
<dbReference type="InterPro" id="IPR000551">
    <property type="entry name" value="MerR-type_HTH_dom"/>
</dbReference>
<dbReference type="PANTHER" id="PTHR30204:SF69">
    <property type="entry name" value="MERR-FAMILY TRANSCRIPTIONAL REGULATOR"/>
    <property type="match status" value="1"/>
</dbReference>
<sequence>MEEIKEYVTISQLAKLFNISHHTIRHYEDKHIIKPAFIKENGYRMYGLSEAYDLAFILLFRNLNLGILEIKNLQETTEKETYELFLRNKILEIEKEINDLNQIKESIEKQLAISKQINKAEQTFLDQPIYLKKIKRLAHDEVLTINDLLDLEEVTLFFSSQIVYVIYERYYDVFYETKEELLDFIPVGKYQTEWLLAQSEKDLDDLIKKKFQNTSTPVYILEEVTQMLGKNHELQWKIMFEV</sequence>
<dbReference type="PROSITE" id="PS50937">
    <property type="entry name" value="HTH_MERR_2"/>
    <property type="match status" value="1"/>
</dbReference>
<dbReference type="SMART" id="SM00422">
    <property type="entry name" value="HTH_MERR"/>
    <property type="match status" value="1"/>
</dbReference>
<keyword evidence="3" id="KW-0238">DNA-binding</keyword>
<dbReference type="Pfam" id="PF00376">
    <property type="entry name" value="MerR"/>
    <property type="match status" value="1"/>
</dbReference>
<dbReference type="GO" id="GO:0003700">
    <property type="term" value="F:DNA-binding transcription factor activity"/>
    <property type="evidence" value="ECO:0007669"/>
    <property type="project" value="InterPro"/>
</dbReference>